<dbReference type="EMBL" id="BART01035847">
    <property type="protein sequence ID" value="GAH05856.1"/>
    <property type="molecule type" value="Genomic_DNA"/>
</dbReference>
<evidence type="ECO:0000313" key="1">
    <source>
        <dbReference type="EMBL" id="GAH05856.1"/>
    </source>
</evidence>
<accession>X1CC88</accession>
<evidence type="ECO:0008006" key="2">
    <source>
        <dbReference type="Google" id="ProtNLM"/>
    </source>
</evidence>
<dbReference type="SUPFAM" id="SSF101898">
    <property type="entry name" value="NHL repeat"/>
    <property type="match status" value="1"/>
</dbReference>
<sequence length="149" mass="16697">SSPVEIYKYDNNGNQLWHTTEDIEPKVGGYPHYEDLWQTGTDSDGNFYISASIISGLGPIEGGINFGMTKYNSNGTREWRHITDIFDRWDAPRGMIVNHNDIIYQNGNADGGCGMMRYDQGGTILSQDINTPATGFKYCWNSAVDPFNN</sequence>
<name>X1CC88_9ZZZZ</name>
<comment type="caution">
    <text evidence="1">The sequence shown here is derived from an EMBL/GenBank/DDBJ whole genome shotgun (WGS) entry which is preliminary data.</text>
</comment>
<organism evidence="1">
    <name type="scientific">marine sediment metagenome</name>
    <dbReference type="NCBI Taxonomy" id="412755"/>
    <lineage>
        <taxon>unclassified sequences</taxon>
        <taxon>metagenomes</taxon>
        <taxon>ecological metagenomes</taxon>
    </lineage>
</organism>
<feature type="non-terminal residue" evidence="1">
    <location>
        <position position="1"/>
    </location>
</feature>
<protein>
    <recommendedName>
        <fullName evidence="2">Bulb-type lectin domain-containing protein</fullName>
    </recommendedName>
</protein>
<gene>
    <name evidence="1" type="ORF">S01H4_60696</name>
</gene>
<proteinExistence type="predicted"/>
<dbReference type="AlphaFoldDB" id="X1CC88"/>
<reference evidence="1" key="1">
    <citation type="journal article" date="2014" name="Front. Microbiol.">
        <title>High frequency of phylogenetically diverse reductive dehalogenase-homologous genes in deep subseafloor sedimentary metagenomes.</title>
        <authorList>
            <person name="Kawai M."/>
            <person name="Futagami T."/>
            <person name="Toyoda A."/>
            <person name="Takaki Y."/>
            <person name="Nishi S."/>
            <person name="Hori S."/>
            <person name="Arai W."/>
            <person name="Tsubouchi T."/>
            <person name="Morono Y."/>
            <person name="Uchiyama I."/>
            <person name="Ito T."/>
            <person name="Fujiyama A."/>
            <person name="Inagaki F."/>
            <person name="Takami H."/>
        </authorList>
    </citation>
    <scope>NUCLEOTIDE SEQUENCE</scope>
    <source>
        <strain evidence="1">Expedition CK06-06</strain>
    </source>
</reference>